<dbReference type="SMART" id="SM00420">
    <property type="entry name" value="HTH_DEOR"/>
    <property type="match status" value="1"/>
</dbReference>
<keyword evidence="2" id="KW-0238">DNA-binding</keyword>
<feature type="domain" description="HTH deoR-type" evidence="4">
    <location>
        <begin position="3"/>
        <end position="58"/>
    </location>
</feature>
<sequence length="250" mass="27776">MLTNERFELILNKLATHKTVKITELIEATDASESTIRRDLTELETLNKLQRIHGGATLPDRDMQELSISAKSEKHFSEKVKVASLAASIVKEGDFIYLDAGTTTFQMIPFLKDRNITVVTNGLTHVESLTEQGISSYLIGGYVKATTGALVGQQARNSLKQYHFNKCFLGTNGVDPVHGYTTPDPDEATVKSLAAEQSRTTYIVADHSKVKKSSFIKFLSIEEAVLLIDELPDDILYELEEKTLVKVVQK</sequence>
<proteinExistence type="predicted"/>
<dbReference type="InterPro" id="IPR036390">
    <property type="entry name" value="WH_DNA-bd_sf"/>
</dbReference>
<reference evidence="5 6" key="1">
    <citation type="submission" date="2016-04" db="EMBL/GenBank/DDBJ databases">
        <title>Comparative Genomics and Epigenetics of Sporosarcina ureae.</title>
        <authorList>
            <person name="Oliver A.S."/>
            <person name="Cooper K.K."/>
        </authorList>
    </citation>
    <scope>NUCLEOTIDE SEQUENCE [LARGE SCALE GENOMIC DNA]</scope>
    <source>
        <strain evidence="5 6">S204</strain>
    </source>
</reference>
<dbReference type="InterPro" id="IPR050313">
    <property type="entry name" value="Carb_Metab_HTH_regulators"/>
</dbReference>
<evidence type="ECO:0000259" key="4">
    <source>
        <dbReference type="PROSITE" id="PS51000"/>
    </source>
</evidence>
<dbReference type="Pfam" id="PF00455">
    <property type="entry name" value="DeoRC"/>
    <property type="match status" value="1"/>
</dbReference>
<dbReference type="RefSeq" id="WP_029052779.1">
    <property type="nucleotide sequence ID" value="NZ_CP015108.1"/>
</dbReference>
<name>A0ABN4YRK3_SPOUR</name>
<dbReference type="Proteomes" id="UP000192486">
    <property type="component" value="Chromosome"/>
</dbReference>
<dbReference type="Pfam" id="PF08220">
    <property type="entry name" value="HTH_DeoR"/>
    <property type="match status" value="1"/>
</dbReference>
<dbReference type="EMBL" id="CP015108">
    <property type="protein sequence ID" value="ARF13358.1"/>
    <property type="molecule type" value="Genomic_DNA"/>
</dbReference>
<keyword evidence="1" id="KW-0805">Transcription regulation</keyword>
<dbReference type="SUPFAM" id="SSF100950">
    <property type="entry name" value="NagB/RpiA/CoA transferase-like"/>
    <property type="match status" value="1"/>
</dbReference>
<gene>
    <name evidence="5" type="ORF">SporoS204_03670</name>
</gene>
<dbReference type="InterPro" id="IPR036388">
    <property type="entry name" value="WH-like_DNA-bd_sf"/>
</dbReference>
<dbReference type="PANTHER" id="PTHR30363">
    <property type="entry name" value="HTH-TYPE TRANSCRIPTIONAL REGULATOR SRLR-RELATED"/>
    <property type="match status" value="1"/>
</dbReference>
<evidence type="ECO:0000313" key="5">
    <source>
        <dbReference type="EMBL" id="ARF13358.1"/>
    </source>
</evidence>
<organism evidence="5 6">
    <name type="scientific">Sporosarcina ureae</name>
    <dbReference type="NCBI Taxonomy" id="1571"/>
    <lineage>
        <taxon>Bacteria</taxon>
        <taxon>Bacillati</taxon>
        <taxon>Bacillota</taxon>
        <taxon>Bacilli</taxon>
        <taxon>Bacillales</taxon>
        <taxon>Caryophanaceae</taxon>
        <taxon>Sporosarcina</taxon>
    </lineage>
</organism>
<dbReference type="PANTHER" id="PTHR30363:SF56">
    <property type="entry name" value="TRANSCRIPTIONAL REGULATOR, DEOR FAMILY"/>
    <property type="match status" value="1"/>
</dbReference>
<dbReference type="SMART" id="SM01134">
    <property type="entry name" value="DeoRC"/>
    <property type="match status" value="1"/>
</dbReference>
<evidence type="ECO:0000256" key="2">
    <source>
        <dbReference type="ARBA" id="ARBA00023125"/>
    </source>
</evidence>
<dbReference type="Gene3D" id="1.10.10.10">
    <property type="entry name" value="Winged helix-like DNA-binding domain superfamily/Winged helix DNA-binding domain"/>
    <property type="match status" value="1"/>
</dbReference>
<dbReference type="PRINTS" id="PR00037">
    <property type="entry name" value="HTHLACR"/>
</dbReference>
<protein>
    <submittedName>
        <fullName evidence="5">DeoR family transcriptional regulator</fullName>
    </submittedName>
</protein>
<dbReference type="SUPFAM" id="SSF46785">
    <property type="entry name" value="Winged helix' DNA-binding domain"/>
    <property type="match status" value="1"/>
</dbReference>
<dbReference type="InterPro" id="IPR037171">
    <property type="entry name" value="NagB/RpiA_transferase-like"/>
</dbReference>
<evidence type="ECO:0000256" key="1">
    <source>
        <dbReference type="ARBA" id="ARBA00023015"/>
    </source>
</evidence>
<keyword evidence="3" id="KW-0804">Transcription</keyword>
<evidence type="ECO:0000256" key="3">
    <source>
        <dbReference type="ARBA" id="ARBA00023163"/>
    </source>
</evidence>
<accession>A0ABN4YRK3</accession>
<dbReference type="PROSITE" id="PS00894">
    <property type="entry name" value="HTH_DEOR_1"/>
    <property type="match status" value="1"/>
</dbReference>
<keyword evidence="6" id="KW-1185">Reference proteome</keyword>
<dbReference type="PROSITE" id="PS51000">
    <property type="entry name" value="HTH_DEOR_2"/>
    <property type="match status" value="1"/>
</dbReference>
<dbReference type="InterPro" id="IPR001034">
    <property type="entry name" value="DeoR_HTH"/>
</dbReference>
<dbReference type="Gene3D" id="3.40.50.1360">
    <property type="match status" value="1"/>
</dbReference>
<dbReference type="InterPro" id="IPR014036">
    <property type="entry name" value="DeoR-like_C"/>
</dbReference>
<dbReference type="InterPro" id="IPR018356">
    <property type="entry name" value="Tscrpt_reg_HTH_DeoR_CS"/>
</dbReference>
<evidence type="ECO:0000313" key="6">
    <source>
        <dbReference type="Proteomes" id="UP000192486"/>
    </source>
</evidence>